<protein>
    <submittedName>
        <fullName evidence="2">Uncharacterized protein</fullName>
    </submittedName>
</protein>
<evidence type="ECO:0000313" key="3">
    <source>
        <dbReference type="Proteomes" id="UP000000576"/>
    </source>
</evidence>
<sequence>MVRQPTAWRCGKFQQRRFIAGQARCDPCLPRARHWPAHRRCARRWVQAVGAAPSRLAHRLAPAPAPSKRHLVWRGGRGADRCGTWRADRDRHRLDGGRGGPGADGVTNARARTGTAS</sequence>
<dbReference type="EMBL" id="AE008923">
    <property type="protein sequence ID" value="AAM37939.1"/>
    <property type="molecule type" value="Genomic_DNA"/>
</dbReference>
<dbReference type="Proteomes" id="UP000000576">
    <property type="component" value="Chromosome"/>
</dbReference>
<gene>
    <name evidence="2" type="ordered locus">XAC3094</name>
</gene>
<evidence type="ECO:0000256" key="1">
    <source>
        <dbReference type="SAM" id="MobiDB-lite"/>
    </source>
</evidence>
<proteinExistence type="predicted"/>
<feature type="compositionally biased region" description="Basic and acidic residues" evidence="1">
    <location>
        <begin position="86"/>
        <end position="96"/>
    </location>
</feature>
<accession>A0AAI7ZH27</accession>
<reference evidence="2 3" key="1">
    <citation type="journal article" date="2002" name="Nature">
        <title>Comparison of the genomes of two Xanthomonas pathogens with differing host specificities.</title>
        <authorList>
            <person name="da Silva A.C."/>
            <person name="Ferro J.A."/>
            <person name="Reinach F.C."/>
            <person name="Farah C.S."/>
            <person name="Furlan L.R."/>
            <person name="Quaggio R.B."/>
            <person name="Monteiro-Vitorello C.B."/>
            <person name="Van Sluys M.A."/>
            <person name="Almeida N.F."/>
            <person name="Alves L.M."/>
            <person name="do Amaral A.M."/>
            <person name="Bertolini M.C."/>
            <person name="Camargo L.E."/>
            <person name="Camarotte G."/>
            <person name="Cannavan F."/>
            <person name="Cardozo J."/>
            <person name="Chambergo F."/>
            <person name="Ciapina L.P."/>
            <person name="Cicarelli R.M."/>
            <person name="Coutinho L.L."/>
            <person name="Cursino-Santos J.R."/>
            <person name="El-Dorry H."/>
            <person name="Faria J.B."/>
            <person name="Ferreira A.J."/>
            <person name="Ferreira R.C."/>
            <person name="Ferro M.I."/>
            <person name="Formighieri E.F."/>
            <person name="Franco M.C."/>
            <person name="Greggio C.C."/>
            <person name="Gruber A."/>
            <person name="Katsuyama A.M."/>
            <person name="Kishi L.T."/>
            <person name="Leite R.P."/>
            <person name="Lemos E.G."/>
            <person name="Lemos M.V."/>
            <person name="Locali E.C."/>
            <person name="Machado M.A."/>
            <person name="Madeira A.M."/>
            <person name="Martinez-Rossi N.M."/>
            <person name="Martins E.C."/>
            <person name="Meidanis J."/>
            <person name="Menck C.F."/>
            <person name="Miyaki C.Y."/>
            <person name="Moon D.H."/>
            <person name="Moreira L.M."/>
            <person name="Novo M.T."/>
            <person name="Okura V.K."/>
            <person name="Oliveira M.C."/>
            <person name="Oliveira V.R."/>
            <person name="Pereira H.A."/>
            <person name="Rossi A."/>
            <person name="Sena J.A."/>
            <person name="Silva C."/>
            <person name="de Souza R.F."/>
            <person name="Spinola L.A."/>
            <person name="Takita M.A."/>
            <person name="Tamura R.E."/>
            <person name="Teixeira E.C."/>
            <person name="Tezza R.I."/>
            <person name="Trindade dos Santos M."/>
            <person name="Truffi D."/>
            <person name="Tsai S.M."/>
            <person name="White F.F."/>
            <person name="Setubal J.C."/>
            <person name="Kitajima J.P."/>
        </authorList>
    </citation>
    <scope>NUCLEOTIDE SEQUENCE [LARGE SCALE GENOMIC DNA]</scope>
    <source>
        <strain evidence="2 3">306</strain>
    </source>
</reference>
<dbReference type="KEGG" id="xac:XAC3094"/>
<organism evidence="2 3">
    <name type="scientific">Xanthomonas axonopodis pv. citri (strain 306)</name>
    <dbReference type="NCBI Taxonomy" id="190486"/>
    <lineage>
        <taxon>Bacteria</taxon>
        <taxon>Pseudomonadati</taxon>
        <taxon>Pseudomonadota</taxon>
        <taxon>Gammaproteobacteria</taxon>
        <taxon>Lysobacterales</taxon>
        <taxon>Lysobacteraceae</taxon>
        <taxon>Xanthomonas</taxon>
    </lineage>
</organism>
<feature type="region of interest" description="Disordered" evidence="1">
    <location>
        <begin position="63"/>
        <end position="117"/>
    </location>
</feature>
<dbReference type="AlphaFoldDB" id="A0AAI7ZH27"/>
<name>A0AAI7ZH27_XANAC</name>
<evidence type="ECO:0000313" key="2">
    <source>
        <dbReference type="EMBL" id="AAM37939.1"/>
    </source>
</evidence>